<dbReference type="RefSeq" id="WP_142524751.1">
    <property type="nucleotide sequence ID" value="NZ_CABFUZ020000093.1"/>
</dbReference>
<evidence type="ECO:0000313" key="2">
    <source>
        <dbReference type="EMBL" id="VVM05557.1"/>
    </source>
</evidence>
<sequence>MRTLAGWIALFLSLLPLSPAVASSARWVTVQRPPTLVRTGAILLREVDGLPVYIQGAPSRYHIIGAVFIDDDDFDDSIHELVAKGAEHGAEGLILFSPSDKRANPKIYTRGIWAWCYR</sequence>
<name>A0A5E6M8I5_9BACT</name>
<organism evidence="2 3">
    <name type="scientific">Methylacidimicrobium cyclopophantes</name>
    <dbReference type="NCBI Taxonomy" id="1041766"/>
    <lineage>
        <taxon>Bacteria</taxon>
        <taxon>Pseudomonadati</taxon>
        <taxon>Verrucomicrobiota</taxon>
        <taxon>Methylacidimicrobium</taxon>
    </lineage>
</organism>
<keyword evidence="3" id="KW-1185">Reference proteome</keyword>
<comment type="caution">
    <text evidence="2">The sequence shown here is derived from an EMBL/GenBank/DDBJ whole genome shotgun (WGS) entry which is preliminary data.</text>
</comment>
<dbReference type="OrthoDB" id="9827605at2"/>
<dbReference type="AlphaFoldDB" id="A0A5E6M8I5"/>
<protein>
    <submittedName>
        <fullName evidence="2">Uncharacterized protein</fullName>
    </submittedName>
</protein>
<evidence type="ECO:0000256" key="1">
    <source>
        <dbReference type="SAM" id="SignalP"/>
    </source>
</evidence>
<keyword evidence="1" id="KW-0732">Signal</keyword>
<reference evidence="2" key="1">
    <citation type="submission" date="2019-09" db="EMBL/GenBank/DDBJ databases">
        <authorList>
            <person name="Cremers G."/>
        </authorList>
    </citation>
    <scope>NUCLEOTIDE SEQUENCE [LARGE SCALE GENOMIC DNA]</scope>
    <source>
        <strain evidence="2">3B</strain>
    </source>
</reference>
<gene>
    <name evidence="2" type="ORF">MAMC_00667</name>
</gene>
<feature type="signal peptide" evidence="1">
    <location>
        <begin position="1"/>
        <end position="22"/>
    </location>
</feature>
<dbReference type="EMBL" id="CABFUZ020000093">
    <property type="protein sequence ID" value="VVM05557.1"/>
    <property type="molecule type" value="Genomic_DNA"/>
</dbReference>
<dbReference type="Proteomes" id="UP000381693">
    <property type="component" value="Unassembled WGS sequence"/>
</dbReference>
<evidence type="ECO:0000313" key="3">
    <source>
        <dbReference type="Proteomes" id="UP000381693"/>
    </source>
</evidence>
<proteinExistence type="predicted"/>
<accession>A0A5E6M8I5</accession>
<feature type="chain" id="PRO_5022863781" evidence="1">
    <location>
        <begin position="23"/>
        <end position="118"/>
    </location>
</feature>